<comment type="similarity">
    <text evidence="3 10">Belongs to the FliL family.</text>
</comment>
<dbReference type="PANTHER" id="PTHR35091">
    <property type="entry name" value="FLAGELLAR PROTEIN FLIL"/>
    <property type="match status" value="1"/>
</dbReference>
<evidence type="ECO:0000256" key="7">
    <source>
        <dbReference type="ARBA" id="ARBA00022779"/>
    </source>
</evidence>
<dbReference type="Pfam" id="PF03748">
    <property type="entry name" value="FliL"/>
    <property type="match status" value="1"/>
</dbReference>
<dbReference type="Proteomes" id="UP000287872">
    <property type="component" value="Unassembled WGS sequence"/>
</dbReference>
<dbReference type="InterPro" id="IPR005503">
    <property type="entry name" value="FliL"/>
</dbReference>
<sequence>MSEKTQKPKKGNSLKIIIIILLVLIVVGGAAAAAYIVGQKGSGAKTTVVKVVESNEITFPLEEFLVNLMDEDGKRYLKVKVVIGYEENKELEAELTAKTPIIRDVVIAALRSKKTTDFSATGVDAIKNQLIKSIDPILTKGKASHIYFNDILVQ</sequence>
<keyword evidence="11" id="KW-0282">Flagellum</keyword>
<keyword evidence="5 10" id="KW-0145">Chemotaxis</keyword>
<keyword evidence="7 10" id="KW-0283">Flagellar rotation</keyword>
<proteinExistence type="inferred from homology"/>
<comment type="caution">
    <text evidence="11">The sequence shown here is derived from an EMBL/GenBank/DDBJ whole genome shotgun (WGS) entry which is preliminary data.</text>
</comment>
<keyword evidence="9 10" id="KW-0472">Membrane</keyword>
<name>A0A401UHE3_9CLOT</name>
<dbReference type="AlphaFoldDB" id="A0A401UHE3"/>
<evidence type="ECO:0000256" key="9">
    <source>
        <dbReference type="ARBA" id="ARBA00023136"/>
    </source>
</evidence>
<dbReference type="EMBL" id="BHYK01000003">
    <property type="protein sequence ID" value="GCD08965.1"/>
    <property type="molecule type" value="Genomic_DNA"/>
</dbReference>
<keyword evidence="11" id="KW-0966">Cell projection</keyword>
<dbReference type="GO" id="GO:0009425">
    <property type="term" value="C:bacterial-type flagellum basal body"/>
    <property type="evidence" value="ECO:0007669"/>
    <property type="project" value="InterPro"/>
</dbReference>
<evidence type="ECO:0000313" key="11">
    <source>
        <dbReference type="EMBL" id="GCD08965.1"/>
    </source>
</evidence>
<gene>
    <name evidence="11" type="primary">fliL</name>
    <name evidence="11" type="ORF">Ctaglu_05880</name>
</gene>
<dbReference type="GO" id="GO:0071978">
    <property type="term" value="P:bacterial-type flagellum-dependent swarming motility"/>
    <property type="evidence" value="ECO:0007669"/>
    <property type="project" value="TreeGrafter"/>
</dbReference>
<evidence type="ECO:0000313" key="12">
    <source>
        <dbReference type="Proteomes" id="UP000287872"/>
    </source>
</evidence>
<keyword evidence="4 10" id="KW-1003">Cell membrane</keyword>
<evidence type="ECO:0000256" key="6">
    <source>
        <dbReference type="ARBA" id="ARBA00022692"/>
    </source>
</evidence>
<evidence type="ECO:0000256" key="2">
    <source>
        <dbReference type="ARBA" id="ARBA00004162"/>
    </source>
</evidence>
<keyword evidence="8" id="KW-1133">Transmembrane helix</keyword>
<comment type="function">
    <text evidence="1 10">Controls the rotational direction of flagella during chemotaxis.</text>
</comment>
<evidence type="ECO:0000256" key="1">
    <source>
        <dbReference type="ARBA" id="ARBA00002254"/>
    </source>
</evidence>
<keyword evidence="12" id="KW-1185">Reference proteome</keyword>
<reference evidence="11 12" key="1">
    <citation type="submission" date="2018-11" db="EMBL/GenBank/DDBJ databases">
        <title>Genome sequencing and assembly of Clostridium tagluense strain A121.</title>
        <authorList>
            <person name="Murakami T."/>
            <person name="Segawa T."/>
            <person name="Shcherbakova V.A."/>
            <person name="Mori H."/>
            <person name="Yoshimura Y."/>
        </authorList>
    </citation>
    <scope>NUCLEOTIDE SEQUENCE [LARGE SCALE GENOMIC DNA]</scope>
    <source>
        <strain evidence="11 12">A121</strain>
    </source>
</reference>
<evidence type="ECO:0000256" key="4">
    <source>
        <dbReference type="ARBA" id="ARBA00022475"/>
    </source>
</evidence>
<protein>
    <recommendedName>
        <fullName evidence="10">Flagellar protein FliL</fullName>
    </recommendedName>
</protein>
<dbReference type="RefSeq" id="WP_124997950.1">
    <property type="nucleotide sequence ID" value="NZ_BHYK01000003.1"/>
</dbReference>
<evidence type="ECO:0000256" key="10">
    <source>
        <dbReference type="RuleBase" id="RU364125"/>
    </source>
</evidence>
<dbReference type="OrthoDB" id="166089at2"/>
<organism evidence="11 12">
    <name type="scientific">Clostridium tagluense</name>
    <dbReference type="NCBI Taxonomy" id="360422"/>
    <lineage>
        <taxon>Bacteria</taxon>
        <taxon>Bacillati</taxon>
        <taxon>Bacillota</taxon>
        <taxon>Clostridia</taxon>
        <taxon>Eubacteriales</taxon>
        <taxon>Clostridiaceae</taxon>
        <taxon>Clostridium</taxon>
    </lineage>
</organism>
<keyword evidence="6" id="KW-0812">Transmembrane</keyword>
<evidence type="ECO:0000256" key="8">
    <source>
        <dbReference type="ARBA" id="ARBA00022989"/>
    </source>
</evidence>
<accession>A0A401UHE3</accession>
<dbReference type="GO" id="GO:0005886">
    <property type="term" value="C:plasma membrane"/>
    <property type="evidence" value="ECO:0007669"/>
    <property type="project" value="UniProtKB-SubCell"/>
</dbReference>
<comment type="subcellular location">
    <subcellularLocation>
        <location evidence="2">Cell membrane</location>
        <topology evidence="2">Single-pass membrane protein</topology>
    </subcellularLocation>
</comment>
<evidence type="ECO:0000256" key="5">
    <source>
        <dbReference type="ARBA" id="ARBA00022500"/>
    </source>
</evidence>
<dbReference type="PANTHER" id="PTHR35091:SF2">
    <property type="entry name" value="FLAGELLAR PROTEIN FLIL"/>
    <property type="match status" value="1"/>
</dbReference>
<evidence type="ECO:0000256" key="3">
    <source>
        <dbReference type="ARBA" id="ARBA00008281"/>
    </source>
</evidence>
<keyword evidence="11" id="KW-0969">Cilium</keyword>
<dbReference type="GO" id="GO:0006935">
    <property type="term" value="P:chemotaxis"/>
    <property type="evidence" value="ECO:0007669"/>
    <property type="project" value="UniProtKB-KW"/>
</dbReference>